<evidence type="ECO:0000313" key="6">
    <source>
        <dbReference type="EMBL" id="MBB6097273.1"/>
    </source>
</evidence>
<dbReference type="PANTHER" id="PTHR30146">
    <property type="entry name" value="LACI-RELATED TRANSCRIPTIONAL REPRESSOR"/>
    <property type="match status" value="1"/>
</dbReference>
<proteinExistence type="predicted"/>
<feature type="domain" description="HTH lacI-type" evidence="5">
    <location>
        <begin position="4"/>
        <end position="58"/>
    </location>
</feature>
<dbReference type="InterPro" id="IPR046335">
    <property type="entry name" value="LacI/GalR-like_sensor"/>
</dbReference>
<accession>A0A841HWN9</accession>
<evidence type="ECO:0000256" key="3">
    <source>
        <dbReference type="ARBA" id="ARBA00023125"/>
    </source>
</evidence>
<dbReference type="GO" id="GO:0003700">
    <property type="term" value="F:DNA-binding transcription factor activity"/>
    <property type="evidence" value="ECO:0007669"/>
    <property type="project" value="TreeGrafter"/>
</dbReference>
<keyword evidence="1" id="KW-0678">Repressor</keyword>
<evidence type="ECO:0000256" key="4">
    <source>
        <dbReference type="ARBA" id="ARBA00023163"/>
    </source>
</evidence>
<evidence type="ECO:0000259" key="5">
    <source>
        <dbReference type="PROSITE" id="PS50932"/>
    </source>
</evidence>
<comment type="caution">
    <text evidence="6">The sequence shown here is derived from an EMBL/GenBank/DDBJ whole genome shotgun (WGS) entry which is preliminary data.</text>
</comment>
<dbReference type="PROSITE" id="PS50932">
    <property type="entry name" value="HTH_LACI_2"/>
    <property type="match status" value="1"/>
</dbReference>
<gene>
    <name evidence="6" type="ORF">HNR42_000687</name>
</gene>
<dbReference type="InterPro" id="IPR028082">
    <property type="entry name" value="Peripla_BP_I"/>
</dbReference>
<sequence>MEKPTIAHVAQVAGVSPSTVSRILNGTARVTPQKQAAVHRAIAQLGYQPNVIAQGLARGRSMSVGVLVQDISSPFFGSILHGIEKALQGSPYQPVFIDGHWRADQEDAAISVLMGRQVDALIIVGGTVSDVRLREIAAHLPLILLGRKAEGLERRTLRVNHRQGAYLAMRHLIDLGHTRIAHITGDETHPDARDRLDGYLAALEDARIPFDPRLLVHGDFHEASGQHCAEALLESGQRFSAIFVGNDQMAYGVQLALYRHGLRVPDDVSLVGFDDQPFSAYTVPPLTTVRQPTTEMGLAAGHAVLKLLEGEDFVFPDLEVRLMLRDSTARLQR</sequence>
<protein>
    <submittedName>
        <fullName evidence="6">LacI family transcriptional regulator</fullName>
    </submittedName>
</protein>
<dbReference type="SUPFAM" id="SSF53822">
    <property type="entry name" value="Periplasmic binding protein-like I"/>
    <property type="match status" value="1"/>
</dbReference>
<dbReference type="InterPro" id="IPR000843">
    <property type="entry name" value="HTH_LacI"/>
</dbReference>
<dbReference type="Gene3D" id="1.10.260.40">
    <property type="entry name" value="lambda repressor-like DNA-binding domains"/>
    <property type="match status" value="1"/>
</dbReference>
<evidence type="ECO:0000313" key="7">
    <source>
        <dbReference type="Proteomes" id="UP000569951"/>
    </source>
</evidence>
<dbReference type="SMART" id="SM00354">
    <property type="entry name" value="HTH_LACI"/>
    <property type="match status" value="1"/>
</dbReference>
<dbReference type="SUPFAM" id="SSF47413">
    <property type="entry name" value="lambda repressor-like DNA-binding domains"/>
    <property type="match status" value="1"/>
</dbReference>
<dbReference type="GO" id="GO:0000976">
    <property type="term" value="F:transcription cis-regulatory region binding"/>
    <property type="evidence" value="ECO:0007669"/>
    <property type="project" value="TreeGrafter"/>
</dbReference>
<dbReference type="InterPro" id="IPR010982">
    <property type="entry name" value="Lambda_DNA-bd_dom_sf"/>
</dbReference>
<dbReference type="PANTHER" id="PTHR30146:SF148">
    <property type="entry name" value="HTH-TYPE TRANSCRIPTIONAL REPRESSOR PURR-RELATED"/>
    <property type="match status" value="1"/>
</dbReference>
<keyword evidence="7" id="KW-1185">Reference proteome</keyword>
<dbReference type="Pfam" id="PF00356">
    <property type="entry name" value="LacI"/>
    <property type="match status" value="1"/>
</dbReference>
<evidence type="ECO:0000256" key="1">
    <source>
        <dbReference type="ARBA" id="ARBA00022491"/>
    </source>
</evidence>
<dbReference type="CDD" id="cd06290">
    <property type="entry name" value="PBP1_LacI-like"/>
    <property type="match status" value="1"/>
</dbReference>
<keyword evidence="3" id="KW-0238">DNA-binding</keyword>
<keyword evidence="2" id="KW-0805">Transcription regulation</keyword>
<reference evidence="6 7" key="1">
    <citation type="submission" date="2020-08" db="EMBL/GenBank/DDBJ databases">
        <title>Genomic Encyclopedia of Type Strains, Phase IV (KMG-IV): sequencing the most valuable type-strain genomes for metagenomic binning, comparative biology and taxonomic classification.</title>
        <authorList>
            <person name="Goeker M."/>
        </authorList>
    </citation>
    <scope>NUCLEOTIDE SEQUENCE [LARGE SCALE GENOMIC DNA]</scope>
    <source>
        <strain evidence="6 7">DSM 21458</strain>
    </source>
</reference>
<organism evidence="6 7">
    <name type="scientific">Deinobacterium chartae</name>
    <dbReference type="NCBI Taxonomy" id="521158"/>
    <lineage>
        <taxon>Bacteria</taxon>
        <taxon>Thermotogati</taxon>
        <taxon>Deinococcota</taxon>
        <taxon>Deinococci</taxon>
        <taxon>Deinococcales</taxon>
        <taxon>Deinococcaceae</taxon>
        <taxon>Deinobacterium</taxon>
    </lineage>
</organism>
<name>A0A841HWN9_9DEIO</name>
<evidence type="ECO:0000256" key="2">
    <source>
        <dbReference type="ARBA" id="ARBA00023015"/>
    </source>
</evidence>
<dbReference type="Gene3D" id="3.40.50.2300">
    <property type="match status" value="2"/>
</dbReference>
<dbReference type="EMBL" id="JACHHG010000002">
    <property type="protein sequence ID" value="MBB6097273.1"/>
    <property type="molecule type" value="Genomic_DNA"/>
</dbReference>
<dbReference type="AlphaFoldDB" id="A0A841HWN9"/>
<dbReference type="RefSeq" id="WP_183984522.1">
    <property type="nucleotide sequence ID" value="NZ_JACHHG010000002.1"/>
</dbReference>
<dbReference type="Pfam" id="PF13377">
    <property type="entry name" value="Peripla_BP_3"/>
    <property type="match status" value="1"/>
</dbReference>
<dbReference type="Proteomes" id="UP000569951">
    <property type="component" value="Unassembled WGS sequence"/>
</dbReference>
<dbReference type="CDD" id="cd01392">
    <property type="entry name" value="HTH_LacI"/>
    <property type="match status" value="1"/>
</dbReference>
<keyword evidence="4" id="KW-0804">Transcription</keyword>